<evidence type="ECO:0000256" key="7">
    <source>
        <dbReference type="ARBA" id="ARBA00022833"/>
    </source>
</evidence>
<dbReference type="Pfam" id="PF25580">
    <property type="entry name" value="TPR_Rlf"/>
    <property type="match status" value="1"/>
</dbReference>
<dbReference type="InterPro" id="IPR057986">
    <property type="entry name" value="TPR_Rlf/292/654"/>
</dbReference>
<dbReference type="InterPro" id="IPR013087">
    <property type="entry name" value="Znf_C2H2_type"/>
</dbReference>
<dbReference type="SMART" id="SM00355">
    <property type="entry name" value="ZnF_C2H2"/>
    <property type="match status" value="16"/>
</dbReference>
<dbReference type="InterPro" id="IPR036236">
    <property type="entry name" value="Znf_C2H2_sf"/>
</dbReference>
<protein>
    <submittedName>
        <fullName evidence="16">Zinc finger protein 292b</fullName>
    </submittedName>
</protein>
<feature type="domain" description="C2H2-type" evidence="14">
    <location>
        <begin position="782"/>
        <end position="811"/>
    </location>
</feature>
<keyword evidence="3" id="KW-0597">Phosphoprotein</keyword>
<dbReference type="SUPFAM" id="SSF57667">
    <property type="entry name" value="beta-beta-alpha zinc fingers"/>
    <property type="match status" value="4"/>
</dbReference>
<gene>
    <name evidence="16" type="primary">znf292b</name>
</gene>
<dbReference type="Gene3D" id="3.30.160.60">
    <property type="entry name" value="Classic Zinc Finger"/>
    <property type="match status" value="7"/>
</dbReference>
<reference evidence="16" key="1">
    <citation type="submission" date="2025-08" db="UniProtKB">
        <authorList>
            <consortium name="RefSeq"/>
        </authorList>
    </citation>
    <scope>IDENTIFICATION</scope>
</reference>
<dbReference type="CTD" id="566732"/>
<dbReference type="GO" id="GO:0000981">
    <property type="term" value="F:DNA-binding transcription factor activity, RNA polymerase II-specific"/>
    <property type="evidence" value="ECO:0007669"/>
    <property type="project" value="TreeGrafter"/>
</dbReference>
<evidence type="ECO:0000256" key="12">
    <source>
        <dbReference type="PROSITE-ProRule" id="PRU00042"/>
    </source>
</evidence>
<evidence type="ECO:0000256" key="10">
    <source>
        <dbReference type="ARBA" id="ARBA00023163"/>
    </source>
</evidence>
<dbReference type="GeneID" id="114849467"/>
<feature type="domain" description="C2H2-type" evidence="14">
    <location>
        <begin position="563"/>
        <end position="590"/>
    </location>
</feature>
<feature type="region of interest" description="Disordered" evidence="13">
    <location>
        <begin position="1349"/>
        <end position="1386"/>
    </location>
</feature>
<name>A0A6P7LS23_BETSP</name>
<feature type="compositionally biased region" description="Polar residues" evidence="13">
    <location>
        <begin position="1256"/>
        <end position="1272"/>
    </location>
</feature>
<keyword evidence="15" id="KW-1185">Reference proteome</keyword>
<accession>A0A6P7LS23</accession>
<keyword evidence="11" id="KW-0539">Nucleus</keyword>
<keyword evidence="8" id="KW-0805">Transcription regulation</keyword>
<evidence type="ECO:0000256" key="3">
    <source>
        <dbReference type="ARBA" id="ARBA00022553"/>
    </source>
</evidence>
<comment type="subcellular location">
    <subcellularLocation>
        <location evidence="1">Nucleus</location>
    </subcellularLocation>
</comment>
<keyword evidence="5" id="KW-0677">Repeat</keyword>
<feature type="domain" description="C2H2-type" evidence="14">
    <location>
        <begin position="2068"/>
        <end position="2098"/>
    </location>
</feature>
<evidence type="ECO:0000256" key="9">
    <source>
        <dbReference type="ARBA" id="ARBA00023125"/>
    </source>
</evidence>
<feature type="domain" description="C2H2-type" evidence="14">
    <location>
        <begin position="656"/>
        <end position="685"/>
    </location>
</feature>
<dbReference type="Pfam" id="PF25420">
    <property type="entry name" value="zf-C2H2_ZN292"/>
    <property type="match status" value="1"/>
</dbReference>
<dbReference type="Pfam" id="PF00096">
    <property type="entry name" value="zf-C2H2"/>
    <property type="match status" value="3"/>
</dbReference>
<dbReference type="RefSeq" id="XP_028996782.1">
    <property type="nucleotide sequence ID" value="XM_029140949.3"/>
</dbReference>
<feature type="domain" description="C2H2-type" evidence="14">
    <location>
        <begin position="2108"/>
        <end position="2137"/>
    </location>
</feature>
<dbReference type="Proteomes" id="UP000515150">
    <property type="component" value="Chromosome 24"/>
</dbReference>
<feature type="compositionally biased region" description="Polar residues" evidence="13">
    <location>
        <begin position="1578"/>
        <end position="1593"/>
    </location>
</feature>
<feature type="compositionally biased region" description="Basic and acidic residues" evidence="13">
    <location>
        <begin position="2269"/>
        <end position="2285"/>
    </location>
</feature>
<keyword evidence="9" id="KW-0238">DNA-binding</keyword>
<evidence type="ECO:0000256" key="2">
    <source>
        <dbReference type="ARBA" id="ARBA00006991"/>
    </source>
</evidence>
<dbReference type="Pfam" id="PF26218">
    <property type="entry name" value="zf_C2H2_ZNF292"/>
    <property type="match status" value="2"/>
</dbReference>
<dbReference type="OrthoDB" id="427030at2759"/>
<feature type="region of interest" description="Disordered" evidence="13">
    <location>
        <begin position="1247"/>
        <end position="1286"/>
    </location>
</feature>
<feature type="compositionally biased region" description="Low complexity" evidence="13">
    <location>
        <begin position="810"/>
        <end position="819"/>
    </location>
</feature>
<proteinExistence type="inferred from homology"/>
<sequence>MADEEAEQDVGPENVIGKTIGELRQRLQDLQTMVARERDGPSAQDSSQYCQEFCRTVLEYAGRWKMEEEPLLLVEVYMVALLSYANASSYLSLQCENVPIVIERLSLSFLELLLSLTEEVPVGLWKEVKSSVQFAHSKLQNVGLAHLFPLSALGQYDGVWTNRVLQGLLSSETLQPQQVEEFMVQEGLLLLEMRVKQLMKGKQLEKAALLAKACCECAAFQDKGSFKQMYLVCLCATSDQDHLMDELSKEDCRNALEMICNLESDGDETAAFSLCSAFLTRQLLQADTYCAWELTLFWSKLLKRLEQSEQTFLSRCHQMSLLSKTVYHILFLIKVIQSETDGAGLPVCIEMCIRALRMESEDDATKASVCKTISCLLPNDLEVKRACQLTEFLLEPTVDSYYAVETLYNEPDQKLEEENMPVSNSLRCELLLVLKTQWPFDPEFWDWKTLKRHCLALMGEEASIVSSIDLLNDAESPEEEDFFLQDGISNPPDHSFFGTNEPTDAADKRQKNREMKKLREKGFISARFRNWQVYMQYCVLCDKEFLGHRIVRHAQIHLSGGLYSCPICTETFTSKDTLIPHVTLHVKQSCQERLTAMKDNKKLADPKTAAPVIAALQAKPRNERCENRDSLRQNTVPDRNVKDRVQMHNVVSCDNNVCPVGKCRRSFKFFKNLIAHVKAHGDNDEAKTFLEMQRKKVVCQYCRRHFVNVTHLNDHLQVHCGVKPYICIQLNCKASFLSNTELLVHRKAHSVFKARCMFPNCGKVFNAAFKLYDHEAQHYKTFTCKVTDCGKVFHSQQQLNVHQDNHTSQEESPSSEQTLSTLNVPSLIEQMLSKQDTLKRESVCVDPGHGGQAVSIEHLENSLEAAVGTVGHCRVKQEPQNMPLTTSQTQCVNNSVMQQLVSQLSDTDGQKDGRALDYTVPPQQNQPTPPFGLSLDNMSDVDVCPISYNPNLPLTGQQPPVCSSNLLPVLQPTNPVMSQPLPPHPPSGIRPENSVTSSSNTGLGQRARFHCAFETCTRNYSSSRSVAKHMKTVHPHFYEQWKVARTKIKVTYAPALSTLMTGPMGPVASLQNPHQEQSCGVHRQNMDTSSNYSTRTHYHSSSVHNQNPSQVMENVLNPIVRSQLRSDTNSIPVQALSSQKWHAALGSEQILNCASSQVYPTNQSDSPALQCSVPSQSLHTLTGNGATECLPIMENGSHTVFPSYVESEKDTPKRRADFPLTYTSNRQSSFVSGSTGPDITEKMQNHVQSHFPPADSETNNQTQNGPVITENNGENRKRPRRSKRTKWPAIIRDGKFVCSRCFREFVSPKSLGGHLSKRAICKPYDQSELSTNLPKSFLNFLSSGHTVNPNQPQVSFTPAAVNPEESQQSTSAPLAPGNLQTSNGESSDDIFNQIMVESSLSALLDGRASTQPLLPSSAGERLPSSVIQHTERGQRQEESSCAIFHRPQPSVDTFARMFPDSLPSRILSAHPSTVATNHVTPKEIPSDRYYSEKTVQTPDTYSNLLTKALPDSPVSVAVCGKQVERQKLVIEQDVKKRLREQILASDFKRRNSLRLSNNTDRNANSKPSMSKDPRYRSDLNQMSCDANNHSASQKQVLQETSAVIPGTSGIIDHLLNTQSFTCFRDASNPKQDVLSPTDVTTANDEDLEPPKLSATQQQWMTEVQIAFEKLNLVRVSYPKQQSNAANIQTGSARAGSRRSGSSSVMKPFTCESQYCAFSSMSSEALWKHLSKTHSYTFDMVNVIKKRYGHYAPYKCQKCSKTFTRNSNLRVHYQSIHKLSAEEIAALDVKRKQAKAASDGTDLCPASHPAPLSHQDALKPDYLANAAAPHRNCHLSKANLQDDGCATVIQPLQTTTMHNQAQTSTSVSSFVEKSQWEQQRPSSGPKVGLNKLPAPLCKALPATVQVNGSLSVDKQNPMKRQLMVKDVDASSLEVTKKAKQKKSCSGDAMSPYRPYRCVHQGCVAAFTIQHNLILHYRVVHQSALSALKVNKEQDQKEGLDETLDHEDQEQDEEEPEVEIPHVSEFRCQVKDCSRVFQDVRNLLQHYVQLHVFSLEKVGGLLSSIRLGRFACSHQGCTALFTTAWKYIAHIKEHHKDIKPARPEQFNGAFVCEFEGCDRSYATKSNLLRHTKKHHDPYQLKLKNQQVKLNAKNVHYQISKASNGKENIESNKKILQKGSDTKKVGKTRGNPWTEYGKLSLKSKGEASAMCSKTFCLQYPCMIKGCESVMKSERSILKHYLGHGLSDKYLEQQRSHFIFCKKLPRQKCVSIRSDDSKSDNLSDSEVRPLLHKKSAMPLDSKLSNDDGTNGSVVLKRKRGRPRKFIERNVKRKKPPRTTKTGQVYSRDEEMDSCAAALQEEPNGQNAPMASFKPMGFEMSFLKFLEQSNQSTTEMSRKGPNSKDACVRFSNRQKLRSLSKVKIIIDGTLLGVKKLLLKQLQDMQATVVLEKNQ</sequence>
<feature type="compositionally biased region" description="Acidic residues" evidence="13">
    <location>
        <begin position="1999"/>
        <end position="2016"/>
    </location>
</feature>
<feature type="region of interest" description="Disordered" evidence="13">
    <location>
        <begin position="800"/>
        <end position="819"/>
    </location>
</feature>
<dbReference type="GO" id="GO:0008270">
    <property type="term" value="F:zinc ion binding"/>
    <property type="evidence" value="ECO:0007669"/>
    <property type="project" value="UniProtKB-KW"/>
</dbReference>
<feature type="domain" description="C2H2-type" evidence="14">
    <location>
        <begin position="697"/>
        <end position="724"/>
    </location>
</feature>
<dbReference type="GO" id="GO:0003677">
    <property type="term" value="F:DNA binding"/>
    <property type="evidence" value="ECO:0007669"/>
    <property type="project" value="UniProtKB-KW"/>
</dbReference>
<dbReference type="GO" id="GO:0005634">
    <property type="term" value="C:nucleus"/>
    <property type="evidence" value="ECO:0007669"/>
    <property type="project" value="UniProtKB-SubCell"/>
</dbReference>
<evidence type="ECO:0000256" key="5">
    <source>
        <dbReference type="ARBA" id="ARBA00022737"/>
    </source>
</evidence>
<feature type="region of interest" description="Disordered" evidence="13">
    <location>
        <begin position="907"/>
        <end position="929"/>
    </location>
</feature>
<evidence type="ECO:0000256" key="4">
    <source>
        <dbReference type="ARBA" id="ARBA00022723"/>
    </source>
</evidence>
<dbReference type="FunFam" id="3.30.160.60:FF:000065">
    <property type="entry name" value="B-cell CLL/lymphoma 6, member B"/>
    <property type="match status" value="1"/>
</dbReference>
<dbReference type="KEGG" id="bspl:114849467"/>
<evidence type="ECO:0000256" key="1">
    <source>
        <dbReference type="ARBA" id="ARBA00004123"/>
    </source>
</evidence>
<feature type="region of interest" description="Disordered" evidence="13">
    <location>
        <begin position="2268"/>
        <end position="2310"/>
    </location>
</feature>
<keyword evidence="6 12" id="KW-0863">Zinc-finger</keyword>
<dbReference type="PANTHER" id="PTHR15507">
    <property type="entry name" value="ZINC FINGER PROTEIN RLF"/>
    <property type="match status" value="1"/>
</dbReference>
<dbReference type="PANTHER" id="PTHR15507:SF14">
    <property type="entry name" value="ZINC FINGER PROTEIN 292"/>
    <property type="match status" value="1"/>
</dbReference>
<feature type="domain" description="C2H2-type" evidence="14">
    <location>
        <begin position="1009"/>
        <end position="1034"/>
    </location>
</feature>
<feature type="domain" description="C2H2-type" evidence="14">
    <location>
        <begin position="2024"/>
        <end position="2049"/>
    </location>
</feature>
<dbReference type="InParanoid" id="A0A6P7LS23"/>
<keyword evidence="10" id="KW-0804">Transcription</keyword>
<evidence type="ECO:0000256" key="11">
    <source>
        <dbReference type="ARBA" id="ARBA00023242"/>
    </source>
</evidence>
<evidence type="ECO:0000256" key="8">
    <source>
        <dbReference type="ARBA" id="ARBA00023015"/>
    </source>
</evidence>
<dbReference type="PROSITE" id="PS00028">
    <property type="entry name" value="ZINC_FINGER_C2H2_1"/>
    <property type="match status" value="11"/>
</dbReference>
<feature type="compositionally biased region" description="Polar residues" evidence="13">
    <location>
        <begin position="1553"/>
        <end position="1568"/>
    </location>
</feature>
<comment type="similarity">
    <text evidence="2">Belongs to the krueppel C2H2-type zinc-finger protein family.</text>
</comment>
<feature type="domain" description="C2H2-type" evidence="14">
    <location>
        <begin position="725"/>
        <end position="754"/>
    </location>
</feature>
<dbReference type="InterPro" id="IPR058902">
    <property type="entry name" value="zf_C2H2_ZNF292/Rlf"/>
</dbReference>
<feature type="compositionally biased region" description="Basic residues" evidence="13">
    <location>
        <begin position="1277"/>
        <end position="1286"/>
    </location>
</feature>
<dbReference type="PROSITE" id="PS50157">
    <property type="entry name" value="ZINC_FINGER_C2H2_2"/>
    <property type="match status" value="11"/>
</dbReference>
<evidence type="ECO:0000313" key="16">
    <source>
        <dbReference type="RefSeq" id="XP_028996782.1"/>
    </source>
</evidence>
<evidence type="ECO:0000256" key="6">
    <source>
        <dbReference type="ARBA" id="ARBA00022771"/>
    </source>
</evidence>
<evidence type="ECO:0000313" key="15">
    <source>
        <dbReference type="Proteomes" id="UP000515150"/>
    </source>
</evidence>
<feature type="region of interest" description="Disordered" evidence="13">
    <location>
        <begin position="1553"/>
        <end position="1593"/>
    </location>
</feature>
<feature type="compositionally biased region" description="Polar residues" evidence="13">
    <location>
        <begin position="1364"/>
        <end position="1385"/>
    </location>
</feature>
<keyword evidence="7" id="KW-0862">Zinc</keyword>
<evidence type="ECO:0000256" key="13">
    <source>
        <dbReference type="SAM" id="MobiDB-lite"/>
    </source>
</evidence>
<feature type="region of interest" description="Disordered" evidence="13">
    <location>
        <begin position="1994"/>
        <end position="2017"/>
    </location>
</feature>
<keyword evidence="4" id="KW-0479">Metal-binding</keyword>
<feature type="domain" description="C2H2-type" evidence="14">
    <location>
        <begin position="1753"/>
        <end position="1781"/>
    </location>
</feature>
<organism evidence="15 16">
    <name type="scientific">Betta splendens</name>
    <name type="common">Siamese fighting fish</name>
    <dbReference type="NCBI Taxonomy" id="158456"/>
    <lineage>
        <taxon>Eukaryota</taxon>
        <taxon>Metazoa</taxon>
        <taxon>Chordata</taxon>
        <taxon>Craniata</taxon>
        <taxon>Vertebrata</taxon>
        <taxon>Euteleostomi</taxon>
        <taxon>Actinopterygii</taxon>
        <taxon>Neopterygii</taxon>
        <taxon>Teleostei</taxon>
        <taxon>Neoteleostei</taxon>
        <taxon>Acanthomorphata</taxon>
        <taxon>Anabantaria</taxon>
        <taxon>Anabantiformes</taxon>
        <taxon>Anabantoidei</taxon>
        <taxon>Osphronemidae</taxon>
        <taxon>Betta</taxon>
    </lineage>
</organism>
<dbReference type="InterPro" id="IPR052251">
    <property type="entry name" value="GH-ZnFinger_Regulators"/>
</dbReference>
<evidence type="ECO:0000259" key="14">
    <source>
        <dbReference type="PROSITE" id="PS50157"/>
    </source>
</evidence>
<feature type="domain" description="C2H2-type" evidence="14">
    <location>
        <begin position="1954"/>
        <end position="1984"/>
    </location>
</feature>